<feature type="domain" description="AAA+ ATPase" evidence="1">
    <location>
        <begin position="18"/>
        <end position="145"/>
    </location>
</feature>
<reference evidence="2" key="1">
    <citation type="submission" date="2023-03" db="EMBL/GenBank/DDBJ databases">
        <title>Stygiobacter electus gen. nov., sp. nov., facultatively anaerobic thermotolerant bacterium of the class Ignavibacteria from a well of Yessentuki mineral water deposit.</title>
        <authorList>
            <person name="Podosokorskaya O.A."/>
            <person name="Elcheninov A.G."/>
            <person name="Petrova N.F."/>
            <person name="Zavarzina D.G."/>
            <person name="Kublanov I.V."/>
            <person name="Merkel A.Y."/>
        </authorList>
    </citation>
    <scope>NUCLEOTIDE SEQUENCE</scope>
    <source>
        <strain evidence="2">09-Me</strain>
    </source>
</reference>
<dbReference type="Proteomes" id="UP001221302">
    <property type="component" value="Unassembled WGS sequence"/>
</dbReference>
<dbReference type="SMART" id="SM00382">
    <property type="entry name" value="AAA"/>
    <property type="match status" value="1"/>
</dbReference>
<dbReference type="InterPro" id="IPR025420">
    <property type="entry name" value="DUF4143"/>
</dbReference>
<organism evidence="2 3">
    <name type="scientific">Stygiobacter electus</name>
    <dbReference type="NCBI Taxonomy" id="3032292"/>
    <lineage>
        <taxon>Bacteria</taxon>
        <taxon>Pseudomonadati</taxon>
        <taxon>Ignavibacteriota</taxon>
        <taxon>Ignavibacteria</taxon>
        <taxon>Ignavibacteriales</taxon>
        <taxon>Melioribacteraceae</taxon>
        <taxon>Stygiobacter</taxon>
    </lineage>
</organism>
<dbReference type="CDD" id="cd00009">
    <property type="entry name" value="AAA"/>
    <property type="match status" value="1"/>
</dbReference>
<sequence>MFKRDIIAELEKWIVNANRKPLILRGARQVGKTTLVKQFAKKFNQFIYLNLELEEEKRIFENAVSFEELLNAIYFIKNASASEKNTLIFIDEIQNSPSAVKYLRYFYENKNELPVIAAGSLLETLINKNISFPVGRVEYLALRPFSFKEFLEAGNFKNELEALKTIPIPAYAHERLMSLFKKYTITGGMPEVVKLLFENNDLSAIKKTVNDLIISYKEDVEKYARNESQRRIIRFIIENAFKFASERITFTHFSSSNYRSREVSEAFRILEKTMLLSLVYPTTDSKLPLTRNLKMAPKLQLLDTGLVNLISGIEKEILLGDDLMDTYRGRIAEHIVGQEILAEEYSPDASLIFWVREKKQSDAEIDYLINYNGKVIPVEVKSGSSGKMKSLKIFMNLVKSDIAIRLYSDKFKITQETTSEGKKFKLLNLPLYLSSLCKDYVDAVEMGRVR</sequence>
<dbReference type="InterPro" id="IPR027417">
    <property type="entry name" value="P-loop_NTPase"/>
</dbReference>
<dbReference type="RefSeq" id="WP_321536841.1">
    <property type="nucleotide sequence ID" value="NZ_JARGDL010000025.1"/>
</dbReference>
<dbReference type="PANTHER" id="PTHR33295">
    <property type="entry name" value="ATPASE"/>
    <property type="match status" value="1"/>
</dbReference>
<keyword evidence="3" id="KW-1185">Reference proteome</keyword>
<gene>
    <name evidence="2" type="ORF">P0M35_12975</name>
</gene>
<evidence type="ECO:0000313" key="3">
    <source>
        <dbReference type="Proteomes" id="UP001221302"/>
    </source>
</evidence>
<protein>
    <submittedName>
        <fullName evidence="2">AAA family ATPase</fullName>
    </submittedName>
</protein>
<comment type="caution">
    <text evidence="2">The sequence shown here is derived from an EMBL/GenBank/DDBJ whole genome shotgun (WGS) entry which is preliminary data.</text>
</comment>
<dbReference type="SUPFAM" id="SSF52540">
    <property type="entry name" value="P-loop containing nucleoside triphosphate hydrolases"/>
    <property type="match status" value="1"/>
</dbReference>
<dbReference type="AlphaFoldDB" id="A0AAE3NZT9"/>
<proteinExistence type="predicted"/>
<dbReference type="Pfam" id="PF13173">
    <property type="entry name" value="AAA_14"/>
    <property type="match status" value="1"/>
</dbReference>
<evidence type="ECO:0000313" key="2">
    <source>
        <dbReference type="EMBL" id="MDF1613071.1"/>
    </source>
</evidence>
<evidence type="ECO:0000259" key="1">
    <source>
        <dbReference type="SMART" id="SM00382"/>
    </source>
</evidence>
<dbReference type="Pfam" id="PF13635">
    <property type="entry name" value="DUF4143"/>
    <property type="match status" value="1"/>
</dbReference>
<dbReference type="InterPro" id="IPR041682">
    <property type="entry name" value="AAA_14"/>
</dbReference>
<dbReference type="PANTHER" id="PTHR33295:SF7">
    <property type="entry name" value="ATPASE"/>
    <property type="match status" value="1"/>
</dbReference>
<dbReference type="Gene3D" id="3.40.50.300">
    <property type="entry name" value="P-loop containing nucleotide triphosphate hydrolases"/>
    <property type="match status" value="1"/>
</dbReference>
<dbReference type="InterPro" id="IPR003593">
    <property type="entry name" value="AAA+_ATPase"/>
</dbReference>
<accession>A0AAE3NZT9</accession>
<name>A0AAE3NZT9_9BACT</name>
<dbReference type="EMBL" id="JARGDL010000025">
    <property type="protein sequence ID" value="MDF1613071.1"/>
    <property type="molecule type" value="Genomic_DNA"/>
</dbReference>